<evidence type="ECO:0000256" key="1">
    <source>
        <dbReference type="ARBA" id="ARBA00023125"/>
    </source>
</evidence>
<dbReference type="PROSITE" id="PS50943">
    <property type="entry name" value="HTH_CROC1"/>
    <property type="match status" value="1"/>
</dbReference>
<evidence type="ECO:0000259" key="5">
    <source>
        <dbReference type="PROSITE" id="PS50943"/>
    </source>
</evidence>
<dbReference type="Gene3D" id="1.25.40.10">
    <property type="entry name" value="Tetratricopeptide repeat domain"/>
    <property type="match status" value="2"/>
</dbReference>
<reference evidence="7" key="1">
    <citation type="journal article" date="2019" name="Int. J. Syst. Evol. Microbiol.">
        <title>The Global Catalogue of Microorganisms (GCM) 10K type strain sequencing project: providing services to taxonomists for standard genome sequencing and annotation.</title>
        <authorList>
            <consortium name="The Broad Institute Genomics Platform"/>
            <consortium name="The Broad Institute Genome Sequencing Center for Infectious Disease"/>
            <person name="Wu L."/>
            <person name="Ma J."/>
        </authorList>
    </citation>
    <scope>NUCLEOTIDE SEQUENCE [LARGE SCALE GENOMIC DNA]</scope>
    <source>
        <strain evidence="7">CGMCC 1.13574</strain>
    </source>
</reference>
<dbReference type="PROSITE" id="PS50005">
    <property type="entry name" value="TPR"/>
    <property type="match status" value="1"/>
</dbReference>
<gene>
    <name evidence="6" type="ORF">ACFSOY_02055</name>
</gene>
<dbReference type="PANTHER" id="PTHR46797:SF1">
    <property type="entry name" value="METHYLPHOSPHONATE SYNTHASE"/>
    <property type="match status" value="1"/>
</dbReference>
<keyword evidence="2" id="KW-0802">TPR repeat</keyword>
<feature type="domain" description="HTH cro/C1-type" evidence="5">
    <location>
        <begin position="8"/>
        <end position="61"/>
    </location>
</feature>
<feature type="repeat" description="TPR" evidence="2">
    <location>
        <begin position="108"/>
        <end position="141"/>
    </location>
</feature>
<dbReference type="InterPro" id="IPR010982">
    <property type="entry name" value="Lambda_DNA-bd_dom_sf"/>
</dbReference>
<proteinExistence type="predicted"/>
<dbReference type="InterPro" id="IPR019734">
    <property type="entry name" value="TPR_rpt"/>
</dbReference>
<dbReference type="InterPro" id="IPR001387">
    <property type="entry name" value="Cro/C1-type_HTH"/>
</dbReference>
<evidence type="ECO:0000313" key="6">
    <source>
        <dbReference type="EMBL" id="MFD2168801.1"/>
    </source>
</evidence>
<dbReference type="SUPFAM" id="SSF48452">
    <property type="entry name" value="TPR-like"/>
    <property type="match status" value="2"/>
</dbReference>
<protein>
    <submittedName>
        <fullName evidence="6">Helix-turn-helix domain-containing protein</fullName>
    </submittedName>
</protein>
<comment type="caution">
    <text evidence="6">The sequence shown here is derived from an EMBL/GenBank/DDBJ whole genome shotgun (WGS) entry which is preliminary data.</text>
</comment>
<dbReference type="SUPFAM" id="SSF47413">
    <property type="entry name" value="lambda repressor-like DNA-binding domains"/>
    <property type="match status" value="1"/>
</dbReference>
<evidence type="ECO:0000256" key="4">
    <source>
        <dbReference type="SAM" id="MobiDB-lite"/>
    </source>
</evidence>
<feature type="region of interest" description="Disordered" evidence="4">
    <location>
        <begin position="435"/>
        <end position="456"/>
    </location>
</feature>
<dbReference type="EMBL" id="JBHUIO010000002">
    <property type="protein sequence ID" value="MFD2168801.1"/>
    <property type="molecule type" value="Genomic_DNA"/>
</dbReference>
<keyword evidence="1" id="KW-0238">DNA-binding</keyword>
<organism evidence="6 7">
    <name type="scientific">Tumebacillus lipolyticus</name>
    <dbReference type="NCBI Taxonomy" id="1280370"/>
    <lineage>
        <taxon>Bacteria</taxon>
        <taxon>Bacillati</taxon>
        <taxon>Bacillota</taxon>
        <taxon>Bacilli</taxon>
        <taxon>Bacillales</taxon>
        <taxon>Alicyclobacillaceae</taxon>
        <taxon>Tumebacillus</taxon>
    </lineage>
</organism>
<evidence type="ECO:0000256" key="3">
    <source>
        <dbReference type="SAM" id="Coils"/>
    </source>
</evidence>
<evidence type="ECO:0000313" key="7">
    <source>
        <dbReference type="Proteomes" id="UP001597343"/>
    </source>
</evidence>
<dbReference type="Gene3D" id="1.10.260.40">
    <property type="entry name" value="lambda repressor-like DNA-binding domains"/>
    <property type="match status" value="1"/>
</dbReference>
<dbReference type="PANTHER" id="PTHR46797">
    <property type="entry name" value="HTH-TYPE TRANSCRIPTIONAL REGULATOR"/>
    <property type="match status" value="1"/>
</dbReference>
<feature type="compositionally biased region" description="Polar residues" evidence="4">
    <location>
        <begin position="445"/>
        <end position="456"/>
    </location>
</feature>
<sequence length="456" mass="51605">MATLGEKISALRRSAGLSQRELAAGFVTKSMISQIETDKILPSADLLHALAARLGVLPEHLLPAKHAEQERLACYQQAQAFLSLGHVTESLPLLLSCLRDPHPTWSEFALLNQIGSCYQQLGEYEQARRYYEQALRLAIRDERIGEAIRLYVRIGEMLHAVGQIELALLEWRRAERELDHDAAPKQEPLFVLALRMHMAGGLRALGELRGALHYYRLAEQSLRGLSGQSRKRAEVQLGIALTFEKMERPAQAEVHVREAKRYYMACNDRRMALYAQILHGRMLRISKRLREARQELNASLQEAEEIGASDLILRASCELGRVRAELGATASAVSLLRNALDRTNASPKERGLTYLTLANLYEANQQISLAFEAAEQAQRLLQSSREELLPVYRLLIKLCKRQDDYRQASVWAERADQLIGWKMHQHGWWESKPLDVQSRGERNESSNASVDSISDA</sequence>
<dbReference type="RefSeq" id="WP_386043842.1">
    <property type="nucleotide sequence ID" value="NZ_JBHUIO010000002.1"/>
</dbReference>
<dbReference type="InterPro" id="IPR050807">
    <property type="entry name" value="TransReg_Diox_bact_type"/>
</dbReference>
<dbReference type="InterPro" id="IPR011990">
    <property type="entry name" value="TPR-like_helical_dom_sf"/>
</dbReference>
<dbReference type="Pfam" id="PF01381">
    <property type="entry name" value="HTH_3"/>
    <property type="match status" value="1"/>
</dbReference>
<dbReference type="Proteomes" id="UP001597343">
    <property type="component" value="Unassembled WGS sequence"/>
</dbReference>
<name>A0ABW4ZT65_9BACL</name>
<keyword evidence="3" id="KW-0175">Coiled coil</keyword>
<keyword evidence="7" id="KW-1185">Reference proteome</keyword>
<dbReference type="CDD" id="cd00093">
    <property type="entry name" value="HTH_XRE"/>
    <property type="match status" value="1"/>
</dbReference>
<accession>A0ABW4ZT65</accession>
<evidence type="ECO:0000256" key="2">
    <source>
        <dbReference type="PROSITE-ProRule" id="PRU00339"/>
    </source>
</evidence>
<dbReference type="SMART" id="SM00530">
    <property type="entry name" value="HTH_XRE"/>
    <property type="match status" value="1"/>
</dbReference>
<dbReference type="Pfam" id="PF13424">
    <property type="entry name" value="TPR_12"/>
    <property type="match status" value="1"/>
</dbReference>
<feature type="coiled-coil region" evidence="3">
    <location>
        <begin position="282"/>
        <end position="309"/>
    </location>
</feature>
<feature type="compositionally biased region" description="Basic and acidic residues" evidence="4">
    <location>
        <begin position="435"/>
        <end position="444"/>
    </location>
</feature>
<dbReference type="PROSITE" id="PS50293">
    <property type="entry name" value="TPR_REGION"/>
    <property type="match status" value="1"/>
</dbReference>
<dbReference type="SMART" id="SM00028">
    <property type="entry name" value="TPR"/>
    <property type="match status" value="5"/>
</dbReference>